<evidence type="ECO:0000256" key="1">
    <source>
        <dbReference type="SAM" id="MobiDB-lite"/>
    </source>
</evidence>
<sequence length="271" mass="30338">MHALTCGVKGTSAGVVRWCERSERRSHPLKRGQTSRHVSLALAFSSRFLASLVVDLRELRTPEGKRKGEEAAEKCVGATVGLTFLSTLRAFGLFLHTATVILGGRQGAFEGEGSHFKRSDKDNFDEFRGFVRHAVWQLRRFARRRHLPPAPPLAVTPQVHIQLPRPLPCPGNPPFLLSFFIPYSSLSWSGFGAFPQQTNLDGHRDRNLVPAAGGDGEELDSARRRKQDENDSRSGSDNLEGGSEDDLEQENPRKKKRYHRHTPQQIQELEA</sequence>
<evidence type="ECO:0000313" key="3">
    <source>
        <dbReference type="Proteomes" id="UP000287651"/>
    </source>
</evidence>
<gene>
    <name evidence="2" type="ORF">B296_00052791</name>
</gene>
<comment type="caution">
    <text evidence="2">The sequence shown here is derived from an EMBL/GenBank/DDBJ whole genome shotgun (WGS) entry which is preliminary data.</text>
</comment>
<feature type="compositionally biased region" description="Basic residues" evidence="1">
    <location>
        <begin position="253"/>
        <end position="262"/>
    </location>
</feature>
<dbReference type="AlphaFoldDB" id="A0A426YAZ1"/>
<proteinExistence type="predicted"/>
<accession>A0A426YAZ1</accession>
<reference evidence="2 3" key="1">
    <citation type="journal article" date="2014" name="Agronomy (Basel)">
        <title>A Draft Genome Sequence for Ensete ventricosum, the Drought-Tolerant Tree Against Hunger.</title>
        <authorList>
            <person name="Harrison J."/>
            <person name="Moore K.A."/>
            <person name="Paszkiewicz K."/>
            <person name="Jones T."/>
            <person name="Grant M."/>
            <person name="Ambacheew D."/>
            <person name="Muzemil S."/>
            <person name="Studholme D.J."/>
        </authorList>
    </citation>
    <scope>NUCLEOTIDE SEQUENCE [LARGE SCALE GENOMIC DNA]</scope>
</reference>
<feature type="region of interest" description="Disordered" evidence="1">
    <location>
        <begin position="199"/>
        <end position="271"/>
    </location>
</feature>
<dbReference type="EMBL" id="AMZH03013694">
    <property type="protein sequence ID" value="RRT48850.1"/>
    <property type="molecule type" value="Genomic_DNA"/>
</dbReference>
<evidence type="ECO:0000313" key="2">
    <source>
        <dbReference type="EMBL" id="RRT48850.1"/>
    </source>
</evidence>
<protein>
    <submittedName>
        <fullName evidence="2">Uncharacterized protein</fullName>
    </submittedName>
</protein>
<name>A0A426YAZ1_ENSVE</name>
<dbReference type="Proteomes" id="UP000287651">
    <property type="component" value="Unassembled WGS sequence"/>
</dbReference>
<organism evidence="2 3">
    <name type="scientific">Ensete ventricosum</name>
    <name type="common">Abyssinian banana</name>
    <name type="synonym">Musa ensete</name>
    <dbReference type="NCBI Taxonomy" id="4639"/>
    <lineage>
        <taxon>Eukaryota</taxon>
        <taxon>Viridiplantae</taxon>
        <taxon>Streptophyta</taxon>
        <taxon>Embryophyta</taxon>
        <taxon>Tracheophyta</taxon>
        <taxon>Spermatophyta</taxon>
        <taxon>Magnoliopsida</taxon>
        <taxon>Liliopsida</taxon>
        <taxon>Zingiberales</taxon>
        <taxon>Musaceae</taxon>
        <taxon>Ensete</taxon>
    </lineage>
</organism>
<feature type="compositionally biased region" description="Basic and acidic residues" evidence="1">
    <location>
        <begin position="220"/>
        <end position="234"/>
    </location>
</feature>